<dbReference type="KEGG" id="parb:CJU94_26020"/>
<sequence length="315" mass="34344">MDRLTSMAIFVKAAESGSFAAAALAFGISSQMAGRHVIALEERVGAPLLARTTRRQSLTEIGQIFYERCKALLADAEAAESVAMDFSASPRGRLRVTAPVTFGSCCLAPLITRYLRAHPDVQVDLTLTDRFVDLVDEGYEVAIRLGTLSDSSMIAKPLMPYRLLACASPAYLQERGEPKTPEALVKHECLGFSFTSLPPYNEWVFGSSRGKHAVTVTGRFQANDTKALIAAAVDGFGIALAPEIAVKEDIAAGRLVRLLRKYEAPERPMHAVFTARRVTPKLRAFIDLVVEEFGPRVSTVNRRGRSQSSAVTEVR</sequence>
<dbReference type="Proteomes" id="UP000215158">
    <property type="component" value="Chromosome 2"/>
</dbReference>
<name>A0A248VRF6_9BURK</name>
<gene>
    <name evidence="6" type="ORF">CJU94_26020</name>
</gene>
<dbReference type="InterPro" id="IPR036388">
    <property type="entry name" value="WH-like_DNA-bd_sf"/>
</dbReference>
<dbReference type="PROSITE" id="PS50931">
    <property type="entry name" value="HTH_LYSR"/>
    <property type="match status" value="1"/>
</dbReference>
<organism evidence="6 7">
    <name type="scientific">Paraburkholderia aromaticivorans</name>
    <dbReference type="NCBI Taxonomy" id="2026199"/>
    <lineage>
        <taxon>Bacteria</taxon>
        <taxon>Pseudomonadati</taxon>
        <taxon>Pseudomonadota</taxon>
        <taxon>Betaproteobacteria</taxon>
        <taxon>Burkholderiales</taxon>
        <taxon>Burkholderiaceae</taxon>
        <taxon>Paraburkholderia</taxon>
    </lineage>
</organism>
<dbReference type="InterPro" id="IPR058163">
    <property type="entry name" value="LysR-type_TF_proteobact-type"/>
</dbReference>
<dbReference type="PANTHER" id="PTHR30537">
    <property type="entry name" value="HTH-TYPE TRANSCRIPTIONAL REGULATOR"/>
    <property type="match status" value="1"/>
</dbReference>
<dbReference type="SUPFAM" id="SSF46785">
    <property type="entry name" value="Winged helix' DNA-binding domain"/>
    <property type="match status" value="1"/>
</dbReference>
<dbReference type="OrthoDB" id="9026421at2"/>
<evidence type="ECO:0000259" key="5">
    <source>
        <dbReference type="PROSITE" id="PS50931"/>
    </source>
</evidence>
<dbReference type="Pfam" id="PF03466">
    <property type="entry name" value="LysR_substrate"/>
    <property type="match status" value="1"/>
</dbReference>
<keyword evidence="7" id="KW-1185">Reference proteome</keyword>
<dbReference type="Pfam" id="PF00126">
    <property type="entry name" value="HTH_1"/>
    <property type="match status" value="1"/>
</dbReference>
<dbReference type="FunFam" id="3.40.190.290:FF:000001">
    <property type="entry name" value="Transcriptional regulator, LysR family"/>
    <property type="match status" value="1"/>
</dbReference>
<evidence type="ECO:0000256" key="2">
    <source>
        <dbReference type="ARBA" id="ARBA00023015"/>
    </source>
</evidence>
<keyword evidence="2" id="KW-0805">Transcription regulation</keyword>
<dbReference type="RefSeq" id="WP_095421510.1">
    <property type="nucleotide sequence ID" value="NZ_CP022990.1"/>
</dbReference>
<dbReference type="InterPro" id="IPR005119">
    <property type="entry name" value="LysR_subst-bd"/>
</dbReference>
<evidence type="ECO:0000256" key="1">
    <source>
        <dbReference type="ARBA" id="ARBA00009437"/>
    </source>
</evidence>
<comment type="similarity">
    <text evidence="1">Belongs to the LysR transcriptional regulatory family.</text>
</comment>
<proteinExistence type="inferred from homology"/>
<dbReference type="EMBL" id="CP022990">
    <property type="protein sequence ID" value="ASW01616.1"/>
    <property type="molecule type" value="Genomic_DNA"/>
</dbReference>
<dbReference type="InterPro" id="IPR036390">
    <property type="entry name" value="WH_DNA-bd_sf"/>
</dbReference>
<keyword evidence="4" id="KW-0804">Transcription</keyword>
<dbReference type="Gene3D" id="1.10.10.10">
    <property type="entry name" value="Winged helix-like DNA-binding domain superfamily/Winged helix DNA-binding domain"/>
    <property type="match status" value="1"/>
</dbReference>
<dbReference type="CDD" id="cd08477">
    <property type="entry name" value="PBP2_CrgA_like_8"/>
    <property type="match status" value="1"/>
</dbReference>
<dbReference type="Gene3D" id="3.40.190.290">
    <property type="match status" value="1"/>
</dbReference>
<dbReference type="AlphaFoldDB" id="A0A248VRF6"/>
<keyword evidence="3" id="KW-0238">DNA-binding</keyword>
<dbReference type="GO" id="GO:0003700">
    <property type="term" value="F:DNA-binding transcription factor activity"/>
    <property type="evidence" value="ECO:0007669"/>
    <property type="project" value="InterPro"/>
</dbReference>
<dbReference type="InterPro" id="IPR000847">
    <property type="entry name" value="LysR_HTH_N"/>
</dbReference>
<protein>
    <submittedName>
        <fullName evidence="6">LysR family transcriptional regulator</fullName>
    </submittedName>
</protein>
<dbReference type="GO" id="GO:0043565">
    <property type="term" value="F:sequence-specific DNA binding"/>
    <property type="evidence" value="ECO:0007669"/>
    <property type="project" value="TreeGrafter"/>
</dbReference>
<dbReference type="SUPFAM" id="SSF53850">
    <property type="entry name" value="Periplasmic binding protein-like II"/>
    <property type="match status" value="1"/>
</dbReference>
<evidence type="ECO:0000313" key="7">
    <source>
        <dbReference type="Proteomes" id="UP000215158"/>
    </source>
</evidence>
<feature type="domain" description="HTH lysR-type" evidence="5">
    <location>
        <begin position="1"/>
        <end position="59"/>
    </location>
</feature>
<dbReference type="FunFam" id="1.10.10.10:FF:000001">
    <property type="entry name" value="LysR family transcriptional regulator"/>
    <property type="match status" value="1"/>
</dbReference>
<dbReference type="GO" id="GO:0006351">
    <property type="term" value="P:DNA-templated transcription"/>
    <property type="evidence" value="ECO:0007669"/>
    <property type="project" value="TreeGrafter"/>
</dbReference>
<evidence type="ECO:0000313" key="6">
    <source>
        <dbReference type="EMBL" id="ASW01616.1"/>
    </source>
</evidence>
<evidence type="ECO:0000256" key="4">
    <source>
        <dbReference type="ARBA" id="ARBA00023163"/>
    </source>
</evidence>
<reference evidence="6 7" key="1">
    <citation type="submission" date="2017-08" db="EMBL/GenBank/DDBJ databases">
        <title>Identification and genetic characteristics of simultaneous BTEX- and naphthalene-degrading Paraburkholderia sp. BN5 isolated from petroleum-contaminated soil.</title>
        <authorList>
            <person name="Lee Y."/>
            <person name="Jeon C.O."/>
        </authorList>
    </citation>
    <scope>NUCLEOTIDE SEQUENCE [LARGE SCALE GENOMIC DNA]</scope>
    <source>
        <strain evidence="6 7">BN5</strain>
    </source>
</reference>
<evidence type="ECO:0000256" key="3">
    <source>
        <dbReference type="ARBA" id="ARBA00023125"/>
    </source>
</evidence>
<dbReference type="PANTHER" id="PTHR30537:SF5">
    <property type="entry name" value="HTH-TYPE TRANSCRIPTIONAL ACTIVATOR TTDR-RELATED"/>
    <property type="match status" value="1"/>
</dbReference>
<accession>A0A248VRF6</accession>